<proteinExistence type="predicted"/>
<feature type="compositionally biased region" description="Pro residues" evidence="1">
    <location>
        <begin position="46"/>
        <end position="58"/>
    </location>
</feature>
<organism evidence="2 3">
    <name type="scientific">Russula ochroleuca</name>
    <dbReference type="NCBI Taxonomy" id="152965"/>
    <lineage>
        <taxon>Eukaryota</taxon>
        <taxon>Fungi</taxon>
        <taxon>Dikarya</taxon>
        <taxon>Basidiomycota</taxon>
        <taxon>Agaricomycotina</taxon>
        <taxon>Agaricomycetes</taxon>
        <taxon>Russulales</taxon>
        <taxon>Russulaceae</taxon>
        <taxon>Russula</taxon>
    </lineage>
</organism>
<dbReference type="EMBL" id="WHVB01000039">
    <property type="protein sequence ID" value="KAF8466794.1"/>
    <property type="molecule type" value="Genomic_DNA"/>
</dbReference>
<dbReference type="Proteomes" id="UP000759537">
    <property type="component" value="Unassembled WGS sequence"/>
</dbReference>
<feature type="region of interest" description="Disordered" evidence="1">
    <location>
        <begin position="1"/>
        <end position="59"/>
    </location>
</feature>
<dbReference type="AlphaFoldDB" id="A0A9P5MNX4"/>
<name>A0A9P5MNX4_9AGAM</name>
<reference evidence="2" key="2">
    <citation type="journal article" date="2020" name="Nat. Commun.">
        <title>Large-scale genome sequencing of mycorrhizal fungi provides insights into the early evolution of symbiotic traits.</title>
        <authorList>
            <person name="Miyauchi S."/>
            <person name="Kiss E."/>
            <person name="Kuo A."/>
            <person name="Drula E."/>
            <person name="Kohler A."/>
            <person name="Sanchez-Garcia M."/>
            <person name="Morin E."/>
            <person name="Andreopoulos B."/>
            <person name="Barry K.W."/>
            <person name="Bonito G."/>
            <person name="Buee M."/>
            <person name="Carver A."/>
            <person name="Chen C."/>
            <person name="Cichocki N."/>
            <person name="Clum A."/>
            <person name="Culley D."/>
            <person name="Crous P.W."/>
            <person name="Fauchery L."/>
            <person name="Girlanda M."/>
            <person name="Hayes R.D."/>
            <person name="Keri Z."/>
            <person name="LaButti K."/>
            <person name="Lipzen A."/>
            <person name="Lombard V."/>
            <person name="Magnuson J."/>
            <person name="Maillard F."/>
            <person name="Murat C."/>
            <person name="Nolan M."/>
            <person name="Ohm R.A."/>
            <person name="Pangilinan J."/>
            <person name="Pereira M.F."/>
            <person name="Perotto S."/>
            <person name="Peter M."/>
            <person name="Pfister S."/>
            <person name="Riley R."/>
            <person name="Sitrit Y."/>
            <person name="Stielow J.B."/>
            <person name="Szollosi G."/>
            <person name="Zifcakova L."/>
            <person name="Stursova M."/>
            <person name="Spatafora J.W."/>
            <person name="Tedersoo L."/>
            <person name="Vaario L.M."/>
            <person name="Yamada A."/>
            <person name="Yan M."/>
            <person name="Wang P."/>
            <person name="Xu J."/>
            <person name="Bruns T."/>
            <person name="Baldrian P."/>
            <person name="Vilgalys R."/>
            <person name="Dunand C."/>
            <person name="Henrissat B."/>
            <person name="Grigoriev I.V."/>
            <person name="Hibbett D."/>
            <person name="Nagy L.G."/>
            <person name="Martin F.M."/>
        </authorList>
    </citation>
    <scope>NUCLEOTIDE SEQUENCE</scope>
    <source>
        <strain evidence="2">Prilba</strain>
    </source>
</reference>
<evidence type="ECO:0000313" key="3">
    <source>
        <dbReference type="Proteomes" id="UP000759537"/>
    </source>
</evidence>
<keyword evidence="3" id="KW-1185">Reference proteome</keyword>
<sequence length="200" mass="21937">MFTSLTSPPQIRVAARAPASAHDTRTLPSALASTVPAAATTERTSPLPPGTPWTPPRLPSFHASSFSCHTTYETPWGRVQRPTHKITTRDAAKFEEADTSEYGFGAAILSESKFRFSCQDSDLRTLPRAVTEPDIEQDRATVRCVPNGGAMAAIVPRPPFGLFGRTLVRFWRLSSMETPTLTEKDGPCMCYDEAFCRLSD</sequence>
<reference evidence="2" key="1">
    <citation type="submission" date="2019-10" db="EMBL/GenBank/DDBJ databases">
        <authorList>
            <consortium name="DOE Joint Genome Institute"/>
            <person name="Kuo A."/>
            <person name="Miyauchi S."/>
            <person name="Kiss E."/>
            <person name="Drula E."/>
            <person name="Kohler A."/>
            <person name="Sanchez-Garcia M."/>
            <person name="Andreopoulos B."/>
            <person name="Barry K.W."/>
            <person name="Bonito G."/>
            <person name="Buee M."/>
            <person name="Carver A."/>
            <person name="Chen C."/>
            <person name="Cichocki N."/>
            <person name="Clum A."/>
            <person name="Culley D."/>
            <person name="Crous P.W."/>
            <person name="Fauchery L."/>
            <person name="Girlanda M."/>
            <person name="Hayes R."/>
            <person name="Keri Z."/>
            <person name="LaButti K."/>
            <person name="Lipzen A."/>
            <person name="Lombard V."/>
            <person name="Magnuson J."/>
            <person name="Maillard F."/>
            <person name="Morin E."/>
            <person name="Murat C."/>
            <person name="Nolan M."/>
            <person name="Ohm R."/>
            <person name="Pangilinan J."/>
            <person name="Pereira M."/>
            <person name="Perotto S."/>
            <person name="Peter M."/>
            <person name="Riley R."/>
            <person name="Sitrit Y."/>
            <person name="Stielow B."/>
            <person name="Szollosi G."/>
            <person name="Zifcakova L."/>
            <person name="Stursova M."/>
            <person name="Spatafora J.W."/>
            <person name="Tedersoo L."/>
            <person name="Vaario L.-M."/>
            <person name="Yamada A."/>
            <person name="Yan M."/>
            <person name="Wang P."/>
            <person name="Xu J."/>
            <person name="Bruns T."/>
            <person name="Baldrian P."/>
            <person name="Vilgalys R."/>
            <person name="Henrissat B."/>
            <person name="Grigoriev I.V."/>
            <person name="Hibbett D."/>
            <person name="Nagy L.G."/>
            <person name="Martin F.M."/>
        </authorList>
    </citation>
    <scope>NUCLEOTIDE SEQUENCE</scope>
    <source>
        <strain evidence="2">Prilba</strain>
    </source>
</reference>
<comment type="caution">
    <text evidence="2">The sequence shown here is derived from an EMBL/GenBank/DDBJ whole genome shotgun (WGS) entry which is preliminary data.</text>
</comment>
<evidence type="ECO:0000313" key="2">
    <source>
        <dbReference type="EMBL" id="KAF8466794.1"/>
    </source>
</evidence>
<accession>A0A9P5MNX4</accession>
<gene>
    <name evidence="2" type="ORF">DFH94DRAFT_857382</name>
</gene>
<evidence type="ECO:0000256" key="1">
    <source>
        <dbReference type="SAM" id="MobiDB-lite"/>
    </source>
</evidence>
<protein>
    <submittedName>
        <fullName evidence="2">Uncharacterized protein</fullName>
    </submittedName>
</protein>
<dbReference type="Gene3D" id="2.70.98.30">
    <property type="entry name" value="Golgi alpha-mannosidase II, domain 4"/>
    <property type="match status" value="1"/>
</dbReference>